<proteinExistence type="predicted"/>
<keyword evidence="6" id="KW-1185">Reference proteome</keyword>
<dbReference type="RefSeq" id="WP_150968144.1">
    <property type="nucleotide sequence ID" value="NZ_VZDO01000002.1"/>
</dbReference>
<dbReference type="Proteomes" id="UP000432089">
    <property type="component" value="Unassembled WGS sequence"/>
</dbReference>
<dbReference type="InterPro" id="IPR050469">
    <property type="entry name" value="Diguanylate_Cyclase"/>
</dbReference>
<dbReference type="InterPro" id="IPR000160">
    <property type="entry name" value="GGDEF_dom"/>
</dbReference>
<feature type="domain" description="GGDEF" evidence="4">
    <location>
        <begin position="120"/>
        <end position="252"/>
    </location>
</feature>
<evidence type="ECO:0000259" key="4">
    <source>
        <dbReference type="PROSITE" id="PS50887"/>
    </source>
</evidence>
<dbReference type="SMART" id="SM00267">
    <property type="entry name" value="GGDEF"/>
    <property type="match status" value="1"/>
</dbReference>
<dbReference type="GO" id="GO:0052621">
    <property type="term" value="F:diguanylate cyclase activity"/>
    <property type="evidence" value="ECO:0007669"/>
    <property type="project" value="UniProtKB-EC"/>
</dbReference>
<dbReference type="AlphaFoldDB" id="A0A7V7PS33"/>
<evidence type="ECO:0000256" key="2">
    <source>
        <dbReference type="ARBA" id="ARBA00034247"/>
    </source>
</evidence>
<keyword evidence="3" id="KW-0472">Membrane</keyword>
<dbReference type="EC" id="2.7.7.65" evidence="1"/>
<dbReference type="CDD" id="cd01949">
    <property type="entry name" value="GGDEF"/>
    <property type="match status" value="1"/>
</dbReference>
<dbReference type="EMBL" id="VZDO01000002">
    <property type="protein sequence ID" value="KAB0681884.1"/>
    <property type="molecule type" value="Genomic_DNA"/>
</dbReference>
<dbReference type="PANTHER" id="PTHR45138:SF9">
    <property type="entry name" value="DIGUANYLATE CYCLASE DGCM-RELATED"/>
    <property type="match status" value="1"/>
</dbReference>
<dbReference type="PANTHER" id="PTHR45138">
    <property type="entry name" value="REGULATORY COMPONENTS OF SENSORY TRANSDUCTION SYSTEM"/>
    <property type="match status" value="1"/>
</dbReference>
<protein>
    <recommendedName>
        <fullName evidence="1">diguanylate cyclase</fullName>
        <ecNumber evidence="1">2.7.7.65</ecNumber>
    </recommendedName>
</protein>
<dbReference type="SUPFAM" id="SSF55073">
    <property type="entry name" value="Nucleotide cyclase"/>
    <property type="match status" value="1"/>
</dbReference>
<evidence type="ECO:0000256" key="3">
    <source>
        <dbReference type="SAM" id="Phobius"/>
    </source>
</evidence>
<comment type="catalytic activity">
    <reaction evidence="2">
        <text>2 GTP = 3',3'-c-di-GMP + 2 diphosphate</text>
        <dbReference type="Rhea" id="RHEA:24898"/>
        <dbReference type="ChEBI" id="CHEBI:33019"/>
        <dbReference type="ChEBI" id="CHEBI:37565"/>
        <dbReference type="ChEBI" id="CHEBI:58805"/>
        <dbReference type="EC" id="2.7.7.65"/>
    </reaction>
</comment>
<dbReference type="NCBIfam" id="TIGR00254">
    <property type="entry name" value="GGDEF"/>
    <property type="match status" value="1"/>
</dbReference>
<dbReference type="Pfam" id="PF00990">
    <property type="entry name" value="GGDEF"/>
    <property type="match status" value="1"/>
</dbReference>
<keyword evidence="3" id="KW-0812">Transmembrane</keyword>
<comment type="caution">
    <text evidence="5">The sequence shown here is derived from an EMBL/GenBank/DDBJ whole genome shotgun (WGS) entry which is preliminary data.</text>
</comment>
<organism evidence="5 6">
    <name type="scientific">Plantimonas leprariae</name>
    <dbReference type="NCBI Taxonomy" id="2615207"/>
    <lineage>
        <taxon>Bacteria</taxon>
        <taxon>Pseudomonadati</taxon>
        <taxon>Pseudomonadota</taxon>
        <taxon>Alphaproteobacteria</taxon>
        <taxon>Hyphomicrobiales</taxon>
        <taxon>Aurantimonadaceae</taxon>
        <taxon>Plantimonas</taxon>
    </lineage>
</organism>
<reference evidence="5 6" key="1">
    <citation type="submission" date="2019-09" db="EMBL/GenBank/DDBJ databases">
        <title>YIM 132180 draft genome.</title>
        <authorList>
            <person name="Zhang K."/>
        </authorList>
    </citation>
    <scope>NUCLEOTIDE SEQUENCE [LARGE SCALE GENOMIC DNA]</scope>
    <source>
        <strain evidence="5 6">YIM 132180</strain>
    </source>
</reference>
<name>A0A7V7PS33_9HYPH</name>
<dbReference type="PROSITE" id="PS50887">
    <property type="entry name" value="GGDEF"/>
    <property type="match status" value="1"/>
</dbReference>
<evidence type="ECO:0000313" key="5">
    <source>
        <dbReference type="EMBL" id="KAB0681884.1"/>
    </source>
</evidence>
<dbReference type="GO" id="GO:0005886">
    <property type="term" value="C:plasma membrane"/>
    <property type="evidence" value="ECO:0007669"/>
    <property type="project" value="TreeGrafter"/>
</dbReference>
<dbReference type="FunFam" id="3.30.70.270:FF:000001">
    <property type="entry name" value="Diguanylate cyclase domain protein"/>
    <property type="match status" value="1"/>
</dbReference>
<feature type="transmembrane region" description="Helical" evidence="3">
    <location>
        <begin position="48"/>
        <end position="71"/>
    </location>
</feature>
<dbReference type="GO" id="GO:0043709">
    <property type="term" value="P:cell adhesion involved in single-species biofilm formation"/>
    <property type="evidence" value="ECO:0007669"/>
    <property type="project" value="TreeGrafter"/>
</dbReference>
<sequence length="262" mass="28233">MGEEAAQESRGKRDAWKLVSINVAGVTLCVLVSLAFNAVLFWHSDAAVFAKGMISAVALPLLLGIPLFLYLSLQMRNLSKLNAHLTDSAARDGLTRLLNRGAFVSQVTAKLAEMEQLDAPRGALLVIDADFFKLINDRHGHAKGDEALCQIAAAIGRLTRGGDLAGRLGGEEFAVFLYGSSPTAARAAAERLRSTVEGIELFSGEERVSLTISVGAVHFREVLPFSTFYQLADRMLYEAKGNGRNRVEFEHLSADASVEVAA</sequence>
<dbReference type="InterPro" id="IPR043128">
    <property type="entry name" value="Rev_trsase/Diguanyl_cyclase"/>
</dbReference>
<keyword evidence="3" id="KW-1133">Transmembrane helix</keyword>
<evidence type="ECO:0000256" key="1">
    <source>
        <dbReference type="ARBA" id="ARBA00012528"/>
    </source>
</evidence>
<gene>
    <name evidence="5" type="ORF">F6X38_03430</name>
</gene>
<feature type="transmembrane region" description="Helical" evidence="3">
    <location>
        <begin position="21"/>
        <end position="42"/>
    </location>
</feature>
<dbReference type="Gene3D" id="3.30.70.270">
    <property type="match status" value="1"/>
</dbReference>
<accession>A0A7V7PS33</accession>
<dbReference type="GO" id="GO:1902201">
    <property type="term" value="P:negative regulation of bacterial-type flagellum-dependent cell motility"/>
    <property type="evidence" value="ECO:0007669"/>
    <property type="project" value="TreeGrafter"/>
</dbReference>
<dbReference type="InterPro" id="IPR029787">
    <property type="entry name" value="Nucleotide_cyclase"/>
</dbReference>
<evidence type="ECO:0000313" key="6">
    <source>
        <dbReference type="Proteomes" id="UP000432089"/>
    </source>
</evidence>